<gene>
    <name evidence="2" type="ORF">ODALV1_LOCUS28642</name>
</gene>
<feature type="transmembrane region" description="Helical" evidence="1">
    <location>
        <begin position="298"/>
        <end position="321"/>
    </location>
</feature>
<feature type="transmembrane region" description="Helical" evidence="1">
    <location>
        <begin position="12"/>
        <end position="30"/>
    </location>
</feature>
<proteinExistence type="predicted"/>
<comment type="caution">
    <text evidence="2">The sequence shown here is derived from an EMBL/GenBank/DDBJ whole genome shotgun (WGS) entry which is preliminary data.</text>
</comment>
<accession>A0ABP1S1B4</accession>
<feature type="transmembrane region" description="Helical" evidence="1">
    <location>
        <begin position="140"/>
        <end position="160"/>
    </location>
</feature>
<keyword evidence="1" id="KW-1133">Transmembrane helix</keyword>
<keyword evidence="1" id="KW-0472">Membrane</keyword>
<evidence type="ECO:0008006" key="4">
    <source>
        <dbReference type="Google" id="ProtNLM"/>
    </source>
</evidence>
<organism evidence="2 3">
    <name type="scientific">Orchesella dallaii</name>
    <dbReference type="NCBI Taxonomy" id="48710"/>
    <lineage>
        <taxon>Eukaryota</taxon>
        <taxon>Metazoa</taxon>
        <taxon>Ecdysozoa</taxon>
        <taxon>Arthropoda</taxon>
        <taxon>Hexapoda</taxon>
        <taxon>Collembola</taxon>
        <taxon>Entomobryomorpha</taxon>
        <taxon>Entomobryoidea</taxon>
        <taxon>Orchesellidae</taxon>
        <taxon>Orchesellinae</taxon>
        <taxon>Orchesella</taxon>
    </lineage>
</organism>
<sequence>MISQKQFKILEYLSKFIKIFAAVPILWDAKRGQLYTTRSLKVHHYFTFFLQLIQLVVVGINLVKCRYVDKAPYGEQAFLFIVFTTVAYAFTVSYPFVSQPEFLVVAQNACFRYALEFQDKFMPSLDTKVHLRNRIWDSAMIAYSVLTFLVALVGSAHIYVYPRSPLYLFSLVPSSTNIYLKTIIFIINSVAFFKCCVSLLLLCVVCSHFAATFFILHYIQCKEFNVGRLVNRETSDILRTFHVFPCRYRVVQLLIKYFVEIYGNILIPTQFIIAQSIICGNYTLFRYWNEVNVVVRVFVVDVNISTVTAWFIIISWSGICYKTSAKTVHSWKNFEFKSSYERKIIKKFCRSCKPIALGCMGYTMTSVTALKFLLSLIRGTFRTVLTLR</sequence>
<dbReference type="Proteomes" id="UP001642540">
    <property type="component" value="Unassembled WGS sequence"/>
</dbReference>
<protein>
    <recommendedName>
        <fullName evidence="4">Odorant receptor</fullName>
    </recommendedName>
</protein>
<feature type="transmembrane region" description="Helical" evidence="1">
    <location>
        <begin position="199"/>
        <end position="219"/>
    </location>
</feature>
<name>A0ABP1S1B4_9HEXA</name>
<evidence type="ECO:0000256" key="1">
    <source>
        <dbReference type="SAM" id="Phobius"/>
    </source>
</evidence>
<feature type="transmembrane region" description="Helical" evidence="1">
    <location>
        <begin position="257"/>
        <end position="278"/>
    </location>
</feature>
<dbReference type="EMBL" id="CAXLJM020000146">
    <property type="protein sequence ID" value="CAL8141263.1"/>
    <property type="molecule type" value="Genomic_DNA"/>
</dbReference>
<feature type="transmembrane region" description="Helical" evidence="1">
    <location>
        <begin position="355"/>
        <end position="377"/>
    </location>
</feature>
<keyword evidence="3" id="KW-1185">Reference proteome</keyword>
<evidence type="ECO:0000313" key="3">
    <source>
        <dbReference type="Proteomes" id="UP001642540"/>
    </source>
</evidence>
<feature type="transmembrane region" description="Helical" evidence="1">
    <location>
        <begin position="77"/>
        <end position="97"/>
    </location>
</feature>
<evidence type="ECO:0000313" key="2">
    <source>
        <dbReference type="EMBL" id="CAL8141263.1"/>
    </source>
</evidence>
<keyword evidence="1" id="KW-0812">Transmembrane</keyword>
<feature type="transmembrane region" description="Helical" evidence="1">
    <location>
        <begin position="42"/>
        <end position="65"/>
    </location>
</feature>
<feature type="transmembrane region" description="Helical" evidence="1">
    <location>
        <begin position="167"/>
        <end position="193"/>
    </location>
</feature>
<reference evidence="2 3" key="1">
    <citation type="submission" date="2024-08" db="EMBL/GenBank/DDBJ databases">
        <authorList>
            <person name="Cucini C."/>
            <person name="Frati F."/>
        </authorList>
    </citation>
    <scope>NUCLEOTIDE SEQUENCE [LARGE SCALE GENOMIC DNA]</scope>
</reference>